<dbReference type="HOGENOM" id="CLU_042524_0_0_1"/>
<dbReference type="AlphaFoldDB" id="A0A0D3J4Z6"/>
<dbReference type="RefSeq" id="XP_005771010.1">
    <property type="nucleotide sequence ID" value="XM_005770953.1"/>
</dbReference>
<evidence type="ECO:0000313" key="2">
    <source>
        <dbReference type="Proteomes" id="UP000013827"/>
    </source>
</evidence>
<name>A0A0D3J4Z6_EMIH1</name>
<reference evidence="2" key="1">
    <citation type="journal article" date="2013" name="Nature">
        <title>Pan genome of the phytoplankton Emiliania underpins its global distribution.</title>
        <authorList>
            <person name="Read B.A."/>
            <person name="Kegel J."/>
            <person name="Klute M.J."/>
            <person name="Kuo A."/>
            <person name="Lefebvre S.C."/>
            <person name="Maumus F."/>
            <person name="Mayer C."/>
            <person name="Miller J."/>
            <person name="Monier A."/>
            <person name="Salamov A."/>
            <person name="Young J."/>
            <person name="Aguilar M."/>
            <person name="Claverie J.M."/>
            <person name="Frickenhaus S."/>
            <person name="Gonzalez K."/>
            <person name="Herman E.K."/>
            <person name="Lin Y.C."/>
            <person name="Napier J."/>
            <person name="Ogata H."/>
            <person name="Sarno A.F."/>
            <person name="Shmutz J."/>
            <person name="Schroeder D."/>
            <person name="de Vargas C."/>
            <person name="Verret F."/>
            <person name="von Dassow P."/>
            <person name="Valentin K."/>
            <person name="Van de Peer Y."/>
            <person name="Wheeler G."/>
            <person name="Dacks J.B."/>
            <person name="Delwiche C.F."/>
            <person name="Dyhrman S.T."/>
            <person name="Glockner G."/>
            <person name="John U."/>
            <person name="Richards T."/>
            <person name="Worden A.Z."/>
            <person name="Zhang X."/>
            <person name="Grigoriev I.V."/>
            <person name="Allen A.E."/>
            <person name="Bidle K."/>
            <person name="Borodovsky M."/>
            <person name="Bowler C."/>
            <person name="Brownlee C."/>
            <person name="Cock J.M."/>
            <person name="Elias M."/>
            <person name="Gladyshev V.N."/>
            <person name="Groth M."/>
            <person name="Guda C."/>
            <person name="Hadaegh A."/>
            <person name="Iglesias-Rodriguez M.D."/>
            <person name="Jenkins J."/>
            <person name="Jones B.M."/>
            <person name="Lawson T."/>
            <person name="Leese F."/>
            <person name="Lindquist E."/>
            <person name="Lobanov A."/>
            <person name="Lomsadze A."/>
            <person name="Malik S.B."/>
            <person name="Marsh M.E."/>
            <person name="Mackinder L."/>
            <person name="Mock T."/>
            <person name="Mueller-Roeber B."/>
            <person name="Pagarete A."/>
            <person name="Parker M."/>
            <person name="Probert I."/>
            <person name="Quesneville H."/>
            <person name="Raines C."/>
            <person name="Rensing S.A."/>
            <person name="Riano-Pachon D.M."/>
            <person name="Richier S."/>
            <person name="Rokitta S."/>
            <person name="Shiraiwa Y."/>
            <person name="Soanes D.M."/>
            <person name="van der Giezen M."/>
            <person name="Wahlund T.M."/>
            <person name="Williams B."/>
            <person name="Wilson W."/>
            <person name="Wolfe G."/>
            <person name="Wurch L.L."/>
        </authorList>
    </citation>
    <scope>NUCLEOTIDE SEQUENCE</scope>
</reference>
<dbReference type="Proteomes" id="UP000013827">
    <property type="component" value="Unassembled WGS sequence"/>
</dbReference>
<sequence length="261" mass="27910">ASSIFTVCGHSSGGSMASQHAVAFSDRVAGLGHFQAASWGCSRLINKSTEDYNQRCANSTASHAMAALVASAFERGDISSPTNLRQMPIFYYAGEWDTIVEPATVRAAAGFYQLLSERVVGLTVEGAEHAFECNACWYLGPPFLNDCRYDMAGQKLAGHMLAHLLGALSPAVPAPSRRLHRLKQSPYFPANASCADLGMGPHAFLYLPRGCRSGRGVCRLHVVYHGCSSSVVAIGSTALVLHAGFNPWAEANLVMVLYPQS</sequence>
<dbReference type="PaxDb" id="2903-EOD18581"/>
<evidence type="ECO:0000313" key="1">
    <source>
        <dbReference type="EnsemblProtists" id="EOD18581"/>
    </source>
</evidence>
<dbReference type="KEGG" id="ehx:EMIHUDRAFT_44446"/>
<evidence type="ECO:0008006" key="3">
    <source>
        <dbReference type="Google" id="ProtNLM"/>
    </source>
</evidence>
<dbReference type="eggNOG" id="ENOG502RYCJ">
    <property type="taxonomic scope" value="Eukaryota"/>
</dbReference>
<proteinExistence type="predicted"/>
<accession>A0A0D3J4Z6</accession>
<dbReference type="OMA" id="GCWHANG"/>
<dbReference type="GeneID" id="17264143"/>
<dbReference type="Gene3D" id="3.40.50.1820">
    <property type="entry name" value="alpha/beta hydrolase"/>
    <property type="match status" value="1"/>
</dbReference>
<organism evidence="1 2">
    <name type="scientific">Emiliania huxleyi (strain CCMP1516)</name>
    <dbReference type="NCBI Taxonomy" id="280463"/>
    <lineage>
        <taxon>Eukaryota</taxon>
        <taxon>Haptista</taxon>
        <taxon>Haptophyta</taxon>
        <taxon>Prymnesiophyceae</taxon>
        <taxon>Isochrysidales</taxon>
        <taxon>Noelaerhabdaceae</taxon>
        <taxon>Emiliania</taxon>
    </lineage>
</organism>
<dbReference type="InterPro" id="IPR029058">
    <property type="entry name" value="AB_hydrolase_fold"/>
</dbReference>
<dbReference type="EnsemblProtists" id="EOD18581">
    <property type="protein sequence ID" value="EOD18581"/>
    <property type="gene ID" value="EMIHUDRAFT_44446"/>
</dbReference>
<protein>
    <recommendedName>
        <fullName evidence="3">Peptidase S9 prolyl oligopeptidase catalytic domain-containing protein</fullName>
    </recommendedName>
</protein>
<keyword evidence="2" id="KW-1185">Reference proteome</keyword>
<dbReference type="SUPFAM" id="SSF53474">
    <property type="entry name" value="alpha/beta-Hydrolases"/>
    <property type="match status" value="1"/>
</dbReference>
<reference evidence="1" key="2">
    <citation type="submission" date="2024-10" db="UniProtKB">
        <authorList>
            <consortium name="EnsemblProtists"/>
        </authorList>
    </citation>
    <scope>IDENTIFICATION</scope>
</reference>